<dbReference type="PROSITE" id="PS51186">
    <property type="entry name" value="GNAT"/>
    <property type="match status" value="1"/>
</dbReference>
<dbReference type="GO" id="GO:0016747">
    <property type="term" value="F:acyltransferase activity, transferring groups other than amino-acyl groups"/>
    <property type="evidence" value="ECO:0007669"/>
    <property type="project" value="InterPro"/>
</dbReference>
<proteinExistence type="predicted"/>
<accession>A0A0R2B4B9</accession>
<dbReference type="InterPro" id="IPR000182">
    <property type="entry name" value="GNAT_dom"/>
</dbReference>
<dbReference type="PANTHER" id="PTHR43800:SF1">
    <property type="entry name" value="PEPTIDYL-LYSINE N-ACETYLTRANSFERASE YJAB"/>
    <property type="match status" value="1"/>
</dbReference>
<dbReference type="PANTHER" id="PTHR43800">
    <property type="entry name" value="PEPTIDYL-LYSINE N-ACETYLTRANSFERASE YJAB"/>
    <property type="match status" value="1"/>
</dbReference>
<reference evidence="4 5" key="1">
    <citation type="journal article" date="2015" name="Genome Announc.">
        <title>Expanding the biotechnology potential of lactobacilli through comparative genomics of 213 strains and associated genera.</title>
        <authorList>
            <person name="Sun Z."/>
            <person name="Harris H.M."/>
            <person name="McCann A."/>
            <person name="Guo C."/>
            <person name="Argimon S."/>
            <person name="Zhang W."/>
            <person name="Yang X."/>
            <person name="Jeffery I.B."/>
            <person name="Cooney J.C."/>
            <person name="Kagawa T.F."/>
            <person name="Liu W."/>
            <person name="Song Y."/>
            <person name="Salvetti E."/>
            <person name="Wrobel A."/>
            <person name="Rasinkangas P."/>
            <person name="Parkhill J."/>
            <person name="Rea M.C."/>
            <person name="O'Sullivan O."/>
            <person name="Ritari J."/>
            <person name="Douillard F.P."/>
            <person name="Paul Ross R."/>
            <person name="Yang R."/>
            <person name="Briner A.E."/>
            <person name="Felis G.E."/>
            <person name="de Vos W.M."/>
            <person name="Barrangou R."/>
            <person name="Klaenhammer T.R."/>
            <person name="Caufield P.W."/>
            <person name="Cui Y."/>
            <person name="Zhang H."/>
            <person name="O'Toole P.W."/>
        </authorList>
    </citation>
    <scope>NUCLEOTIDE SEQUENCE [LARGE SCALE GENOMIC DNA]</scope>
    <source>
        <strain evidence="4 5">DSM 20515</strain>
    </source>
</reference>
<protein>
    <submittedName>
        <fullName evidence="4">Acetyltransferase, GNAT family</fullName>
    </submittedName>
</protein>
<name>A0A0R2B4B9_SECCO</name>
<dbReference type="Pfam" id="PF13508">
    <property type="entry name" value="Acetyltransf_7"/>
    <property type="match status" value="1"/>
</dbReference>
<dbReference type="CDD" id="cd04301">
    <property type="entry name" value="NAT_SF"/>
    <property type="match status" value="1"/>
</dbReference>
<keyword evidence="2" id="KW-0012">Acyltransferase</keyword>
<organism evidence="4 5">
    <name type="scientific">Secundilactobacillus collinoides DSM 20515 = JCM 1123</name>
    <dbReference type="NCBI Taxonomy" id="1423733"/>
    <lineage>
        <taxon>Bacteria</taxon>
        <taxon>Bacillati</taxon>
        <taxon>Bacillota</taxon>
        <taxon>Bacilli</taxon>
        <taxon>Lactobacillales</taxon>
        <taxon>Lactobacillaceae</taxon>
        <taxon>Secundilactobacillus</taxon>
    </lineage>
</organism>
<sequence>MQFKKIENTDVAEQLTPLLHRAYAADVKLGIHFAASSVTVEDVRKHIESTPTFVLEDDDGTIIATTSVRLPWSDNPGPFGLPHLGWVATNPDYQQQGFSKEIINWVVTNYVQSALHTPAVTIGTAADHPWLLSFYQSLGFKVIDITQKPNGPRAAYLISIFDEHRTSLIDDAYLKKALSRQTLSVQSLRD</sequence>
<evidence type="ECO:0000256" key="1">
    <source>
        <dbReference type="ARBA" id="ARBA00022679"/>
    </source>
</evidence>
<dbReference type="Gene3D" id="3.40.630.30">
    <property type="match status" value="1"/>
</dbReference>
<gene>
    <name evidence="4" type="ORF">FC82_GL001044</name>
</gene>
<dbReference type="AlphaFoldDB" id="A0A0R2B4B9"/>
<feature type="domain" description="N-acetyltransferase" evidence="3">
    <location>
        <begin position="1"/>
        <end position="163"/>
    </location>
</feature>
<comment type="caution">
    <text evidence="4">The sequence shown here is derived from an EMBL/GenBank/DDBJ whole genome shotgun (WGS) entry which is preliminary data.</text>
</comment>
<evidence type="ECO:0000259" key="3">
    <source>
        <dbReference type="PROSITE" id="PS51186"/>
    </source>
</evidence>
<dbReference type="RefSeq" id="WP_056997404.1">
    <property type="nucleotide sequence ID" value="NZ_AYYR01000117.1"/>
</dbReference>
<dbReference type="InterPro" id="IPR016181">
    <property type="entry name" value="Acyl_CoA_acyltransferase"/>
</dbReference>
<keyword evidence="1 4" id="KW-0808">Transferase</keyword>
<dbReference type="STRING" id="33960.TY91_16665"/>
<dbReference type="SUPFAM" id="SSF55729">
    <property type="entry name" value="Acyl-CoA N-acyltransferases (Nat)"/>
    <property type="match status" value="1"/>
</dbReference>
<dbReference type="PATRIC" id="fig|1423733.4.peg.1102"/>
<dbReference type="EMBL" id="AYYR01000117">
    <property type="protein sequence ID" value="KRM73845.1"/>
    <property type="molecule type" value="Genomic_DNA"/>
</dbReference>
<dbReference type="Proteomes" id="UP000051845">
    <property type="component" value="Unassembled WGS sequence"/>
</dbReference>
<evidence type="ECO:0000313" key="5">
    <source>
        <dbReference type="Proteomes" id="UP000051845"/>
    </source>
</evidence>
<evidence type="ECO:0000256" key="2">
    <source>
        <dbReference type="ARBA" id="ARBA00023315"/>
    </source>
</evidence>
<evidence type="ECO:0000313" key="4">
    <source>
        <dbReference type="EMBL" id="KRM73845.1"/>
    </source>
</evidence>